<dbReference type="Proteomes" id="UP001191082">
    <property type="component" value="Unassembled WGS sequence"/>
</dbReference>
<keyword evidence="4" id="KW-1185">Reference proteome</keyword>
<feature type="repeat" description="TPR" evidence="1">
    <location>
        <begin position="99"/>
        <end position="132"/>
    </location>
</feature>
<dbReference type="InterPro" id="IPR011990">
    <property type="entry name" value="TPR-like_helical_dom_sf"/>
</dbReference>
<keyword evidence="2" id="KW-0732">Signal</keyword>
<dbReference type="RefSeq" id="WP_138862792.1">
    <property type="nucleotide sequence ID" value="NZ_VCPC01000001.1"/>
</dbReference>
<organism evidence="3 4">
    <name type="scientific">Arenibacterium halophilum</name>
    <dbReference type="NCBI Taxonomy" id="2583821"/>
    <lineage>
        <taxon>Bacteria</taxon>
        <taxon>Pseudomonadati</taxon>
        <taxon>Pseudomonadota</taxon>
        <taxon>Alphaproteobacteria</taxon>
        <taxon>Rhodobacterales</taxon>
        <taxon>Paracoccaceae</taxon>
        <taxon>Arenibacterium</taxon>
    </lineage>
</organism>
<feature type="repeat" description="TPR" evidence="1">
    <location>
        <begin position="168"/>
        <end position="201"/>
    </location>
</feature>
<dbReference type="Pfam" id="PF14559">
    <property type="entry name" value="TPR_19"/>
    <property type="match status" value="1"/>
</dbReference>
<dbReference type="SUPFAM" id="SSF48452">
    <property type="entry name" value="TPR-like"/>
    <property type="match status" value="1"/>
</dbReference>
<evidence type="ECO:0000256" key="1">
    <source>
        <dbReference type="PROSITE-ProRule" id="PRU00339"/>
    </source>
</evidence>
<evidence type="ECO:0000313" key="3">
    <source>
        <dbReference type="EMBL" id="TMV15447.1"/>
    </source>
</evidence>
<feature type="signal peptide" evidence="2">
    <location>
        <begin position="1"/>
        <end position="21"/>
    </location>
</feature>
<feature type="chain" id="PRO_5046879004" evidence="2">
    <location>
        <begin position="22"/>
        <end position="438"/>
    </location>
</feature>
<evidence type="ECO:0000256" key="2">
    <source>
        <dbReference type="SAM" id="SignalP"/>
    </source>
</evidence>
<gene>
    <name evidence="3" type="ORF">FGK64_05685</name>
</gene>
<dbReference type="Gene3D" id="1.25.40.10">
    <property type="entry name" value="Tetratricopeptide repeat domain"/>
    <property type="match status" value="3"/>
</dbReference>
<dbReference type="Pfam" id="PF13432">
    <property type="entry name" value="TPR_16"/>
    <property type="match status" value="2"/>
</dbReference>
<comment type="caution">
    <text evidence="3">The sequence shown here is derived from an EMBL/GenBank/DDBJ whole genome shotgun (WGS) entry which is preliminary data.</text>
</comment>
<keyword evidence="1" id="KW-0802">TPR repeat</keyword>
<reference evidence="3 4" key="1">
    <citation type="submission" date="2019-05" db="EMBL/GenBank/DDBJ databases">
        <title>Marivita sp. nov. isolated from sea sediment.</title>
        <authorList>
            <person name="Kim W."/>
        </authorList>
    </citation>
    <scope>NUCLEOTIDE SEQUENCE [LARGE SCALE GENOMIC DNA]</scope>
    <source>
        <strain evidence="3 4">CAU 1492</strain>
    </source>
</reference>
<name>A0ABY2XG61_9RHOB</name>
<dbReference type="EMBL" id="VCPC01000001">
    <property type="protein sequence ID" value="TMV15447.1"/>
    <property type="molecule type" value="Genomic_DNA"/>
</dbReference>
<proteinExistence type="predicted"/>
<evidence type="ECO:0000313" key="4">
    <source>
        <dbReference type="Proteomes" id="UP001191082"/>
    </source>
</evidence>
<dbReference type="PANTHER" id="PTHR12558">
    <property type="entry name" value="CELL DIVISION CYCLE 16,23,27"/>
    <property type="match status" value="1"/>
</dbReference>
<accession>A0ABY2XG61</accession>
<dbReference type="PROSITE" id="PS50005">
    <property type="entry name" value="TPR"/>
    <property type="match status" value="3"/>
</dbReference>
<dbReference type="SMART" id="SM00028">
    <property type="entry name" value="TPR"/>
    <property type="match status" value="5"/>
</dbReference>
<dbReference type="PANTHER" id="PTHR12558:SF33">
    <property type="entry name" value="BLL7664 PROTEIN"/>
    <property type="match status" value="1"/>
</dbReference>
<feature type="repeat" description="TPR" evidence="1">
    <location>
        <begin position="202"/>
        <end position="235"/>
    </location>
</feature>
<protein>
    <submittedName>
        <fullName evidence="3">Tetratricopeptide repeat protein</fullName>
    </submittedName>
</protein>
<sequence length="438" mass="48810">MRLGRFVLTLFLALVPFMGVARPSDTGAATDQARTCTEFTGDYARIMSACRVALDRPDISDRTRQDLMDGLAWAHYYLNDIDGARSVFQQILARYPNSEDGMTGLAWLAYDDDSYDQAAELFARAMDVSPNAEVLAGYGAARYMARLDPLDAALARIDTALTIDPEYIWALRRKGWFLEEAGRLAEAEAAFRRAIDVQPDDAASLYGLSYVLGRSGKWAQALPYVNRALEERPDYLAALSRRSLVLFNLGRLGMALRDADRMIAADPGWSEGYVRKARALFRLRRNDDAVAALATGDKAVGYNSFLLYWYARMLVDTGHSAQALDQIDRIDARGDADFHDVLLQTRIALVMGNTVLARQAIDRSLGFRPTDKWALYYATLVLVAEGRYDEAEVRFDAALRAGLSKEKLPDFIKALLGRNEHARAVKLRDRYVSQASGG</sequence>
<dbReference type="InterPro" id="IPR019734">
    <property type="entry name" value="TPR_rpt"/>
</dbReference>